<dbReference type="InterPro" id="IPR012675">
    <property type="entry name" value="Beta-grasp_dom_sf"/>
</dbReference>
<dbReference type="PANTHER" id="PTHR34472:SF1">
    <property type="entry name" value="SULFUR CARRIER PROTEIN THIS"/>
    <property type="match status" value="1"/>
</dbReference>
<dbReference type="Pfam" id="PF02597">
    <property type="entry name" value="ThiS"/>
    <property type="match status" value="1"/>
</dbReference>
<dbReference type="CDD" id="cd00565">
    <property type="entry name" value="Ubl_ThiS"/>
    <property type="match status" value="1"/>
</dbReference>
<dbReference type="Gene3D" id="3.10.20.30">
    <property type="match status" value="1"/>
</dbReference>
<dbReference type="AlphaFoldDB" id="A0A7X2ZC36"/>
<comment type="caution">
    <text evidence="1">The sequence shown here is derived from an EMBL/GenBank/DDBJ whole genome shotgun (WGS) entry which is preliminary data.</text>
</comment>
<evidence type="ECO:0000313" key="1">
    <source>
        <dbReference type="EMBL" id="MUG72111.1"/>
    </source>
</evidence>
<sequence>MKLVVNGEVREVSGVTTVAELLGFFKLQHKILVVELNRVIIERHQYESTPLQEGDQLEIVHFVGGG</sequence>
<dbReference type="InterPro" id="IPR016155">
    <property type="entry name" value="Mopterin_synth/thiamin_S_b"/>
</dbReference>
<dbReference type="SUPFAM" id="SSF54285">
    <property type="entry name" value="MoaD/ThiS"/>
    <property type="match status" value="1"/>
</dbReference>
<name>A0A7X2ZC36_9BACL</name>
<accession>A0A7X2ZC36</accession>
<evidence type="ECO:0000313" key="2">
    <source>
        <dbReference type="Proteomes" id="UP000450917"/>
    </source>
</evidence>
<organism evidence="1 2">
    <name type="scientific">Paenibacillus validus</name>
    <dbReference type="NCBI Taxonomy" id="44253"/>
    <lineage>
        <taxon>Bacteria</taxon>
        <taxon>Bacillati</taxon>
        <taxon>Bacillota</taxon>
        <taxon>Bacilli</taxon>
        <taxon>Bacillales</taxon>
        <taxon>Paenibacillaceae</taxon>
        <taxon>Paenibacillus</taxon>
    </lineage>
</organism>
<keyword evidence="2" id="KW-1185">Reference proteome</keyword>
<dbReference type="InterPro" id="IPR010035">
    <property type="entry name" value="Thi_S"/>
</dbReference>
<protein>
    <submittedName>
        <fullName evidence="1">Sulfur carrier protein ThiS</fullName>
    </submittedName>
</protein>
<dbReference type="PANTHER" id="PTHR34472">
    <property type="entry name" value="SULFUR CARRIER PROTEIN THIS"/>
    <property type="match status" value="1"/>
</dbReference>
<gene>
    <name evidence="1" type="primary">thiS</name>
    <name evidence="1" type="ORF">GNP93_15675</name>
</gene>
<dbReference type="NCBIfam" id="TIGR01683">
    <property type="entry name" value="thiS"/>
    <property type="match status" value="1"/>
</dbReference>
<proteinExistence type="predicted"/>
<dbReference type="Proteomes" id="UP000450917">
    <property type="component" value="Unassembled WGS sequence"/>
</dbReference>
<dbReference type="InterPro" id="IPR003749">
    <property type="entry name" value="ThiS/MoaD-like"/>
</dbReference>
<dbReference type="EMBL" id="WNZX01000013">
    <property type="protein sequence ID" value="MUG72111.1"/>
    <property type="molecule type" value="Genomic_DNA"/>
</dbReference>
<dbReference type="RefSeq" id="WP_127609922.1">
    <property type="nucleotide sequence ID" value="NZ_JARTHJ010000032.1"/>
</dbReference>
<reference evidence="1 2" key="1">
    <citation type="submission" date="2019-11" db="EMBL/GenBank/DDBJ databases">
        <title>Draft genome sequences of five Paenibacillus species of dairy origin.</title>
        <authorList>
            <person name="Olajide A.M."/>
            <person name="Chen S."/>
            <person name="Lapointe G."/>
        </authorList>
    </citation>
    <scope>NUCLEOTIDE SEQUENCE [LARGE SCALE GENOMIC DNA]</scope>
    <source>
        <strain evidence="1 2">2CS3</strain>
    </source>
</reference>